<dbReference type="GO" id="GO:0006491">
    <property type="term" value="P:N-glycan processing"/>
    <property type="evidence" value="ECO:0007669"/>
    <property type="project" value="UniProtKB-ARBA"/>
</dbReference>
<gene>
    <name evidence="22" type="ORF">O3P69_017095</name>
</gene>
<dbReference type="PANTHER" id="PTHR22762:SF54">
    <property type="entry name" value="BCDNA.GH04962"/>
    <property type="match status" value="1"/>
</dbReference>
<comment type="similarity">
    <text evidence="4 17">Belongs to the glycosyl hydrolase 31 family.</text>
</comment>
<evidence type="ECO:0000256" key="7">
    <source>
        <dbReference type="ARBA" id="ARBA00022824"/>
    </source>
</evidence>
<evidence type="ECO:0000259" key="19">
    <source>
        <dbReference type="Pfam" id="PF01055"/>
    </source>
</evidence>
<dbReference type="GO" id="GO:0005794">
    <property type="term" value="C:Golgi apparatus"/>
    <property type="evidence" value="ECO:0007669"/>
    <property type="project" value="UniProtKB-SubCell"/>
</dbReference>
<dbReference type="EC" id="3.2.1.207" evidence="14"/>
<evidence type="ECO:0000256" key="13">
    <source>
        <dbReference type="ARBA" id="ARBA00052396"/>
    </source>
</evidence>
<dbReference type="GO" id="GO:0033919">
    <property type="term" value="F:glucan 1,3-alpha-glucosidase activity"/>
    <property type="evidence" value="ECO:0007669"/>
    <property type="project" value="UniProtKB-ARBA"/>
</dbReference>
<dbReference type="InterPro" id="IPR000322">
    <property type="entry name" value="Glyco_hydro_31_TIM"/>
</dbReference>
<evidence type="ECO:0000256" key="5">
    <source>
        <dbReference type="ARBA" id="ARBA00022729"/>
    </source>
</evidence>
<proteinExistence type="inferred from homology"/>
<dbReference type="AlphaFoldDB" id="A0AAW0TTS5"/>
<dbReference type="SUPFAM" id="SSF51011">
    <property type="entry name" value="Glycosyl hydrolase domain"/>
    <property type="match status" value="1"/>
</dbReference>
<organism evidence="22 23">
    <name type="scientific">Scylla paramamosain</name>
    <name type="common">Mud crab</name>
    <dbReference type="NCBI Taxonomy" id="85552"/>
    <lineage>
        <taxon>Eukaryota</taxon>
        <taxon>Metazoa</taxon>
        <taxon>Ecdysozoa</taxon>
        <taxon>Arthropoda</taxon>
        <taxon>Crustacea</taxon>
        <taxon>Multicrustacea</taxon>
        <taxon>Malacostraca</taxon>
        <taxon>Eumalacostraca</taxon>
        <taxon>Eucarida</taxon>
        <taxon>Decapoda</taxon>
        <taxon>Pleocyemata</taxon>
        <taxon>Brachyura</taxon>
        <taxon>Eubrachyura</taxon>
        <taxon>Portunoidea</taxon>
        <taxon>Portunidae</taxon>
        <taxon>Portuninae</taxon>
        <taxon>Scylla</taxon>
    </lineage>
</organism>
<comment type="catalytic activity">
    <reaction evidence="12">
        <text>N(4)-(alpha-D-Glc-(1-&gt;3)-alpha-D-Man-(1-&gt;2)-alpha-D-Man-(1-&gt;2)-alpha-D-Man-(1-&gt;3)-[alpha-D-Man-(1-&gt;2)-alpha-D-Man-(1-&gt;3)-[alpha-D-Man-(1-&gt;2)-alpha-D-Man-(1-&gt;6)]-alpha-D-Man-(1-&gt;6)]-beta-D-Man-(1-&gt;4)-beta-D-GlcNAc-(1-&gt;4)-beta-D-GlcNAc)-L-asparaginyl-[protein] + H2O = N(4)-(alpha-D-Man-(1-&gt;2)-alpha-D-Man-(1-&gt;2)-alpha-D-Man-(1-&gt;3)-[alpha-D-Man-(1-&gt;2)-alpha-D-Man-(1-&gt;3)-[alpha-D-Man-(1-&gt;2)-alpha-D-Man-(1-&gt;6)]-alpha-D-Man-(1-&gt;6)]-beta-D-Man-(1-&gt;4)-beta-D-GlcNAc-(1-&gt;4)-beta-D-GlcNAc)-L-asparaginyl-[protein] (N-glucan mannose isomer 9A1,2,3B1,2,3) + beta-D-glucose</text>
        <dbReference type="Rhea" id="RHEA:56000"/>
        <dbReference type="Rhea" id="RHEA-COMP:14356"/>
        <dbReference type="Rhea" id="RHEA-COMP:14357"/>
        <dbReference type="ChEBI" id="CHEBI:15377"/>
        <dbReference type="ChEBI" id="CHEBI:15903"/>
        <dbReference type="ChEBI" id="CHEBI:59080"/>
        <dbReference type="ChEBI" id="CHEBI:139493"/>
        <dbReference type="EC" id="3.2.1.207"/>
    </reaction>
</comment>
<dbReference type="EMBL" id="JARAKH010000024">
    <property type="protein sequence ID" value="KAK8391198.1"/>
    <property type="molecule type" value="Genomic_DNA"/>
</dbReference>
<feature type="signal peptide" evidence="18">
    <location>
        <begin position="1"/>
        <end position="19"/>
    </location>
</feature>
<evidence type="ECO:0000259" key="20">
    <source>
        <dbReference type="Pfam" id="PF13802"/>
    </source>
</evidence>
<evidence type="ECO:0000256" key="6">
    <source>
        <dbReference type="ARBA" id="ARBA00022801"/>
    </source>
</evidence>
<dbReference type="InterPro" id="IPR025887">
    <property type="entry name" value="Glyco_hydro_31_N_dom"/>
</dbReference>
<dbReference type="GO" id="GO:0005783">
    <property type="term" value="C:endoplasmic reticulum"/>
    <property type="evidence" value="ECO:0007669"/>
    <property type="project" value="UniProtKB-SubCell"/>
</dbReference>
<evidence type="ECO:0000256" key="15">
    <source>
        <dbReference type="ARBA" id="ARBA00069533"/>
    </source>
</evidence>
<dbReference type="Pfam" id="PF13802">
    <property type="entry name" value="Gal_mutarotas_2"/>
    <property type="match status" value="1"/>
</dbReference>
<name>A0AAW0TTS5_SCYPA</name>
<comment type="subcellular location">
    <subcellularLocation>
        <location evidence="1">Endoplasmic reticulum</location>
    </subcellularLocation>
    <subcellularLocation>
        <location evidence="2">Golgi apparatus</location>
    </subcellularLocation>
</comment>
<dbReference type="InterPro" id="IPR048395">
    <property type="entry name" value="Glyco_hydro_31_C"/>
</dbReference>
<evidence type="ECO:0000256" key="8">
    <source>
        <dbReference type="ARBA" id="ARBA00023034"/>
    </source>
</evidence>
<keyword evidence="10 17" id="KW-0326">Glycosidase</keyword>
<dbReference type="Pfam" id="PF01055">
    <property type="entry name" value="Glyco_hydro_31_2nd"/>
    <property type="match status" value="1"/>
</dbReference>
<dbReference type="InterPro" id="IPR013780">
    <property type="entry name" value="Glyco_hydro_b"/>
</dbReference>
<evidence type="ECO:0000259" key="21">
    <source>
        <dbReference type="Pfam" id="PF21365"/>
    </source>
</evidence>
<dbReference type="CDD" id="cd06603">
    <property type="entry name" value="GH31_GANC_GANAB_alpha"/>
    <property type="match status" value="1"/>
</dbReference>
<dbReference type="Gene3D" id="3.20.20.80">
    <property type="entry name" value="Glycosidases"/>
    <property type="match status" value="2"/>
</dbReference>
<feature type="domain" description="Glycoside hydrolase family 31 TIM barrel" evidence="19">
    <location>
        <begin position="358"/>
        <end position="686"/>
    </location>
</feature>
<dbReference type="Gene3D" id="2.60.40.1180">
    <property type="entry name" value="Golgi alpha-mannosidase II"/>
    <property type="match status" value="2"/>
</dbReference>
<evidence type="ECO:0000313" key="22">
    <source>
        <dbReference type="EMBL" id="KAK8391198.1"/>
    </source>
</evidence>
<dbReference type="Proteomes" id="UP001487740">
    <property type="component" value="Unassembled WGS sequence"/>
</dbReference>
<dbReference type="InterPro" id="IPR011013">
    <property type="entry name" value="Gal_mutarotase_sf_dom"/>
</dbReference>
<keyword evidence="7" id="KW-0256">Endoplasmic reticulum</keyword>
<evidence type="ECO:0000256" key="10">
    <source>
        <dbReference type="ARBA" id="ARBA00023295"/>
    </source>
</evidence>
<dbReference type="PANTHER" id="PTHR22762">
    <property type="entry name" value="ALPHA-GLUCOSIDASE"/>
    <property type="match status" value="1"/>
</dbReference>
<evidence type="ECO:0000256" key="2">
    <source>
        <dbReference type="ARBA" id="ARBA00004555"/>
    </source>
</evidence>
<evidence type="ECO:0000256" key="18">
    <source>
        <dbReference type="SAM" id="SignalP"/>
    </source>
</evidence>
<dbReference type="Gene3D" id="2.60.40.1760">
    <property type="entry name" value="glycosyl hydrolase (family 31)"/>
    <property type="match status" value="1"/>
</dbReference>
<evidence type="ECO:0000256" key="11">
    <source>
        <dbReference type="ARBA" id="ARBA00042895"/>
    </source>
</evidence>
<comment type="caution">
    <text evidence="22">The sequence shown here is derived from an EMBL/GenBank/DDBJ whole genome shotgun (WGS) entry which is preliminary data.</text>
</comment>
<dbReference type="FunFam" id="3.20.20.80:FF:000039">
    <property type="entry name" value="Glucosidase, alpha neutral C"/>
    <property type="match status" value="1"/>
</dbReference>
<evidence type="ECO:0000256" key="4">
    <source>
        <dbReference type="ARBA" id="ARBA00007806"/>
    </source>
</evidence>
<comment type="catalytic activity">
    <reaction evidence="13">
        <text>N(4)-(alpha-D-Glc-(1-&gt;3)-alpha-D-Glc-(1-&gt;3)-alpha-D-Man-(1-&gt;2)-alpha-D-Man-(1-&gt;2)-alpha-D-Man-(1-&gt;3)-[alpha-D-Man-(1-&gt;2)-alpha-D-Man-(1-&gt;3)-[alpha-D-Man-(1-&gt;2)-alpha-D-Man-(1-&gt;6)]-alpha-D-Man-(1-&gt;6)]-beta-D-Man-(1-&gt;4)-beta-D-GlcNAc-(1-&gt;4)-beta-D-GlcNAc)-L-asparaginyl-[protein] + H2O = N(4)-(alpha-D-Glc-(1-&gt;3)-alpha-D-Man-(1-&gt;2)-alpha-D-Man-(1-&gt;2)-alpha-D-Man-(1-&gt;3)-[alpha-D-Man-(1-&gt;2)-alpha-D-Man-(1-&gt;3)-[alpha-D-Man-(1-&gt;2)-alpha-D-Man-(1-&gt;6)]-alpha-D-Man-(1-&gt;6)]-beta-D-Man-(1-&gt;4)-beta-D-GlcNAc-(1-&gt;4)-beta-D-GlcNAc)-L-asparaginyl-[protein] + beta-D-glucose</text>
        <dbReference type="Rhea" id="RHEA:55996"/>
        <dbReference type="Rhea" id="RHEA-COMP:14355"/>
        <dbReference type="Rhea" id="RHEA-COMP:14357"/>
        <dbReference type="ChEBI" id="CHEBI:15377"/>
        <dbReference type="ChEBI" id="CHEBI:15903"/>
        <dbReference type="ChEBI" id="CHEBI:59080"/>
        <dbReference type="ChEBI" id="CHEBI:59082"/>
        <dbReference type="EC" id="3.2.1.207"/>
    </reaction>
</comment>
<comment type="pathway">
    <text evidence="3">Glycan metabolism; N-glycan metabolism.</text>
</comment>
<evidence type="ECO:0000256" key="14">
    <source>
        <dbReference type="ARBA" id="ARBA00067008"/>
    </source>
</evidence>
<feature type="domain" description="Glycoside hydrolase family 31 N-terminal" evidence="20">
    <location>
        <begin position="75"/>
        <end position="295"/>
    </location>
</feature>
<dbReference type="GO" id="GO:0030246">
    <property type="term" value="F:carbohydrate binding"/>
    <property type="evidence" value="ECO:0007669"/>
    <property type="project" value="InterPro"/>
</dbReference>
<dbReference type="FunFam" id="2.60.40.1760:FF:000002">
    <property type="entry name" value="neutral alpha-glucosidase AB isoform X1"/>
    <property type="match status" value="1"/>
</dbReference>
<evidence type="ECO:0000256" key="17">
    <source>
        <dbReference type="RuleBase" id="RU361185"/>
    </source>
</evidence>
<keyword evidence="5 18" id="KW-0732">Signal</keyword>
<dbReference type="FunFam" id="2.60.40.1180:FF:000023">
    <property type="entry name" value="neutral alpha-glucosidase AB isoform X2"/>
    <property type="match status" value="1"/>
</dbReference>
<protein>
    <recommendedName>
        <fullName evidence="15">Neutral alpha-glucosidase AB</fullName>
        <ecNumber evidence="14">3.2.1.207</ecNumber>
    </recommendedName>
    <alternativeName>
        <fullName evidence="16">Alpha-glucosidase 2</fullName>
    </alternativeName>
    <alternativeName>
        <fullName evidence="11">Glucosidase II subunit alpha</fullName>
    </alternativeName>
</protein>
<evidence type="ECO:0000313" key="23">
    <source>
        <dbReference type="Proteomes" id="UP001487740"/>
    </source>
</evidence>
<evidence type="ECO:0000256" key="3">
    <source>
        <dbReference type="ARBA" id="ARBA00004833"/>
    </source>
</evidence>
<evidence type="ECO:0000256" key="9">
    <source>
        <dbReference type="ARBA" id="ARBA00023180"/>
    </source>
</evidence>
<feature type="domain" description="Glycosyl hydrolase family 31 C-terminal" evidence="21">
    <location>
        <begin position="694"/>
        <end position="780"/>
    </location>
</feature>
<dbReference type="CDD" id="cd14752">
    <property type="entry name" value="GH31_N"/>
    <property type="match status" value="1"/>
</dbReference>
<sequence>MARLQRLLLSAALVVLVCAVDRNNFKTCDQSSFCRRHRAVRPGESPYVVLGSTLSITDEGVFGDLLNEKTRVFFTLELYPLKDATLRIKINEKNPIKQRFEEPYALVGGSQTEQFEVVDRSEEGFTLKFGSSHAVVKAKPLKIDVYSGDTLVVSANARGLLKFEHYRNKLEGEPQAPEGEEEANAVLEDEEDTNGLWEETFKGHTDSKPHGPASVGMDISFVNSKHVYGIPEHADSLSLKETTSTEPYRLYNLDVFEYEVDNPMALYGSVPVMVSHTPKHTSAIFWHNAAETWVDIKKLPDRNVVSSITGFFSGGDSDPPQMSTHWSSESGIIDLFVMLGPRPLDVFRQYGLLTGNTNLPPLFSLGYHQCRWNYNDEEDVRQVNENFDQHDLPMDVLWLDIEHTDGKRYFTWDTHKFSNPLEMTANLTARGRKLVTIIDPHIKRDSNYFFYKENHDRDLFVHTKDGSEFDGWCWPGSSSYLDLTNPEARNHYSDTYMLDRYKGSTLDTFTWNDMNEPSVFNGPEITMQKDNVHPGLGVEHREIHNVYGMLFHQSTYEGQLRRSEGRLRPFILTRAFYAGSQRSAAVWTGDNTADWNHLRISEPMLLAHSVTGITHIGADVGGFFGNPDAYLLTRWYQAAAFQPFMRAHAHLDTKRREPWLFDAETLSIIRNTLRHRYQYLPLWYTLFYENELTGAPPMRPLWVEFPEDETSFDVDYEHLVGSALLVRPVVTEGSNTASVYFPPGVWYDVIDLTKYTGPSSTTVSAPRDKIPVYQRGGSIIPRKDRVRRASSLMREDPYTLVVALDAQDKAQGTLYIDDEHTFDYRQGKFLYMGLSYEKGVLTSHRLDPSGIYETGSWLERVIIIGLDKRPAKVTLNSASQGTQVLESSYENGSSVHAGRLTIRKPGISIKEDFTITIQ</sequence>
<keyword evidence="9" id="KW-0325">Glycoprotein</keyword>
<evidence type="ECO:0000256" key="12">
    <source>
        <dbReference type="ARBA" id="ARBA00050632"/>
    </source>
</evidence>
<evidence type="ECO:0000256" key="16">
    <source>
        <dbReference type="ARBA" id="ARBA00080367"/>
    </source>
</evidence>
<keyword evidence="23" id="KW-1185">Reference proteome</keyword>
<dbReference type="InterPro" id="IPR017853">
    <property type="entry name" value="GH"/>
</dbReference>
<accession>A0AAW0TTS5</accession>
<dbReference type="SUPFAM" id="SSF74650">
    <property type="entry name" value="Galactose mutarotase-like"/>
    <property type="match status" value="1"/>
</dbReference>
<reference evidence="22 23" key="1">
    <citation type="submission" date="2023-03" db="EMBL/GenBank/DDBJ databases">
        <title>High-quality genome of Scylla paramamosain provides insights in environmental adaptation.</title>
        <authorList>
            <person name="Zhang L."/>
        </authorList>
    </citation>
    <scope>NUCLEOTIDE SEQUENCE [LARGE SCALE GENOMIC DNA]</scope>
    <source>
        <strain evidence="22">LZ_2023a</strain>
        <tissue evidence="22">Muscle</tissue>
    </source>
</reference>
<dbReference type="GO" id="GO:0005975">
    <property type="term" value="P:carbohydrate metabolic process"/>
    <property type="evidence" value="ECO:0007669"/>
    <property type="project" value="InterPro"/>
</dbReference>
<feature type="chain" id="PRO_5043889371" description="Neutral alpha-glucosidase AB" evidence="18">
    <location>
        <begin position="20"/>
        <end position="918"/>
    </location>
</feature>
<keyword evidence="8" id="KW-0333">Golgi apparatus</keyword>
<dbReference type="SUPFAM" id="SSF51445">
    <property type="entry name" value="(Trans)glycosidases"/>
    <property type="match status" value="1"/>
</dbReference>
<keyword evidence="6 17" id="KW-0378">Hydrolase</keyword>
<dbReference type="GO" id="GO:0106407">
    <property type="term" value="F:Glc2Man9GlcNAc2 oligosaccharide glucosidase activity"/>
    <property type="evidence" value="ECO:0007669"/>
    <property type="project" value="UniProtKB-EC"/>
</dbReference>
<evidence type="ECO:0000256" key="1">
    <source>
        <dbReference type="ARBA" id="ARBA00004240"/>
    </source>
</evidence>
<dbReference type="Pfam" id="PF21365">
    <property type="entry name" value="Glyco_hydro_31_3rd"/>
    <property type="match status" value="1"/>
</dbReference>